<reference evidence="2" key="1">
    <citation type="journal article" date="2014" name="Int. J. Syst. Evol. Microbiol.">
        <title>Complete genome sequence of Corynebacterium casei LMG S-19264T (=DSM 44701T), isolated from a smear-ripened cheese.</title>
        <authorList>
            <consortium name="US DOE Joint Genome Institute (JGI-PGF)"/>
            <person name="Walter F."/>
            <person name="Albersmeier A."/>
            <person name="Kalinowski J."/>
            <person name="Ruckert C."/>
        </authorList>
    </citation>
    <scope>NUCLEOTIDE SEQUENCE</scope>
    <source>
        <strain evidence="2">CGMCC 1.16134</strain>
    </source>
</reference>
<evidence type="ECO:0000259" key="1">
    <source>
        <dbReference type="PROSITE" id="PS50883"/>
    </source>
</evidence>
<gene>
    <name evidence="2" type="ORF">GCM10010912_01650</name>
</gene>
<dbReference type="AlphaFoldDB" id="A0A917BVB2"/>
<dbReference type="PROSITE" id="PS50883">
    <property type="entry name" value="EAL"/>
    <property type="match status" value="1"/>
</dbReference>
<dbReference type="PANTHER" id="PTHR33121">
    <property type="entry name" value="CYCLIC DI-GMP PHOSPHODIESTERASE PDEF"/>
    <property type="match status" value="1"/>
</dbReference>
<dbReference type="CDD" id="cd01948">
    <property type="entry name" value="EAL"/>
    <property type="match status" value="1"/>
</dbReference>
<dbReference type="Gene3D" id="3.20.20.450">
    <property type="entry name" value="EAL domain"/>
    <property type="match status" value="1"/>
</dbReference>
<dbReference type="SUPFAM" id="SSF141868">
    <property type="entry name" value="EAL domain-like"/>
    <property type="match status" value="1"/>
</dbReference>
<comment type="caution">
    <text evidence="2">The sequence shown here is derived from an EMBL/GenBank/DDBJ whole genome shotgun (WGS) entry which is preliminary data.</text>
</comment>
<dbReference type="PANTHER" id="PTHR33121:SF71">
    <property type="entry name" value="OXYGEN SENSOR PROTEIN DOSP"/>
    <property type="match status" value="1"/>
</dbReference>
<proteinExistence type="predicted"/>
<feature type="domain" description="EAL" evidence="1">
    <location>
        <begin position="1"/>
        <end position="154"/>
    </location>
</feature>
<dbReference type="Proteomes" id="UP000637643">
    <property type="component" value="Unassembled WGS sequence"/>
</dbReference>
<dbReference type="GO" id="GO:0071111">
    <property type="term" value="F:cyclic-guanylate-specific phosphodiesterase activity"/>
    <property type="evidence" value="ECO:0007669"/>
    <property type="project" value="InterPro"/>
</dbReference>
<sequence>MKPDIFASIMNTIRELDFDTSLLELEITESAMMHNEEHVITILSDLRQAGISVSMDDFGTGYSSLSYLHSLPIGCLKIDRSFVQKITTDPDSRAIAEMIISMAKQLRLTIVAEGVETEEQVTLLKELQCFNVQGFYYSRPVPAEEIMGEYVQRMTMN</sequence>
<dbReference type="InterPro" id="IPR001633">
    <property type="entry name" value="EAL_dom"/>
</dbReference>
<reference evidence="2" key="2">
    <citation type="submission" date="2020-09" db="EMBL/GenBank/DDBJ databases">
        <authorList>
            <person name="Sun Q."/>
            <person name="Zhou Y."/>
        </authorList>
    </citation>
    <scope>NUCLEOTIDE SEQUENCE</scope>
    <source>
        <strain evidence="2">CGMCC 1.16134</strain>
    </source>
</reference>
<accession>A0A917BVB2</accession>
<dbReference type="Pfam" id="PF00563">
    <property type="entry name" value="EAL"/>
    <property type="match status" value="1"/>
</dbReference>
<organism evidence="2 3">
    <name type="scientific">Paenibacillus albidus</name>
    <dbReference type="NCBI Taxonomy" id="2041023"/>
    <lineage>
        <taxon>Bacteria</taxon>
        <taxon>Bacillati</taxon>
        <taxon>Bacillota</taxon>
        <taxon>Bacilli</taxon>
        <taxon>Bacillales</taxon>
        <taxon>Paenibacillaceae</taxon>
        <taxon>Paenibacillus</taxon>
    </lineage>
</organism>
<dbReference type="InterPro" id="IPR035919">
    <property type="entry name" value="EAL_sf"/>
</dbReference>
<keyword evidence="3" id="KW-1185">Reference proteome</keyword>
<dbReference type="SMART" id="SM00052">
    <property type="entry name" value="EAL"/>
    <property type="match status" value="1"/>
</dbReference>
<evidence type="ECO:0000313" key="3">
    <source>
        <dbReference type="Proteomes" id="UP000637643"/>
    </source>
</evidence>
<dbReference type="EMBL" id="BMKR01000001">
    <property type="protein sequence ID" value="GGF60085.1"/>
    <property type="molecule type" value="Genomic_DNA"/>
</dbReference>
<evidence type="ECO:0000313" key="2">
    <source>
        <dbReference type="EMBL" id="GGF60085.1"/>
    </source>
</evidence>
<dbReference type="InterPro" id="IPR050706">
    <property type="entry name" value="Cyclic-di-GMP_PDE-like"/>
</dbReference>
<protein>
    <recommendedName>
        <fullName evidence="1">EAL domain-containing protein</fullName>
    </recommendedName>
</protein>
<name>A0A917BVB2_9BACL</name>